<dbReference type="OrthoDB" id="4510821at2759"/>
<organism evidence="2 3">
    <name type="scientific">Aspergillus pseudoviridinutans</name>
    <dbReference type="NCBI Taxonomy" id="1517512"/>
    <lineage>
        <taxon>Eukaryota</taxon>
        <taxon>Fungi</taxon>
        <taxon>Dikarya</taxon>
        <taxon>Ascomycota</taxon>
        <taxon>Pezizomycotina</taxon>
        <taxon>Eurotiomycetes</taxon>
        <taxon>Eurotiomycetidae</taxon>
        <taxon>Eurotiales</taxon>
        <taxon>Aspergillaceae</taxon>
        <taxon>Aspergillus</taxon>
        <taxon>Aspergillus subgen. Fumigati</taxon>
    </lineage>
</organism>
<dbReference type="GeneID" id="67000634"/>
<feature type="region of interest" description="Disordered" evidence="1">
    <location>
        <begin position="164"/>
        <end position="195"/>
    </location>
</feature>
<evidence type="ECO:0000313" key="3">
    <source>
        <dbReference type="Proteomes" id="UP001043456"/>
    </source>
</evidence>
<keyword evidence="3" id="KW-1185">Reference proteome</keyword>
<gene>
    <name evidence="2" type="ORF">Asppvi_002022</name>
</gene>
<evidence type="ECO:0000313" key="2">
    <source>
        <dbReference type="EMBL" id="GIJ92744.1"/>
    </source>
</evidence>
<dbReference type="RefSeq" id="XP_043163490.1">
    <property type="nucleotide sequence ID" value="XM_043307555.1"/>
</dbReference>
<dbReference type="EMBL" id="BHVY01000011">
    <property type="protein sequence ID" value="GIJ92744.1"/>
    <property type="molecule type" value="Genomic_DNA"/>
</dbReference>
<sequence length="359" mass="40266">MPASNNELNSKSVLSDLYYGKQRFTTATSIRSAFHSIAVYEIIRMLIVKSNWKSFTKEVAEHCAILILSENNENARDLGIEDVMKELRDDYAKGDIYNRYEKYLDKTGDVETVISHFEDIGLDVDEHSRLAGESIIEDATKRFRQKPITFASMSVVTIPMSGFTASHHGTRGDRKKRVSRADNRRPKIRRGDRGLPRAKNKVINGCETLDGRCLAQDSLCPDMINPPDPHRIEIPTGTISANNHCNGNTPVESRMFQSNQDSHFYGESQVPSFASFADERNIAPHTVQGLEMPTTSPVFNLNAVNAAQLMQDFDLISVQNAAQLMQTFDIASFDTINAAQLMRDFDIFLPAPDVVVEDN</sequence>
<reference evidence="2 3" key="1">
    <citation type="submission" date="2018-10" db="EMBL/GenBank/DDBJ databases">
        <title>Pan-genome distribution and transcriptional activeness of fungal secondary metabolism genes in Aspergillus section Fumigati.</title>
        <authorList>
            <person name="Takahashi H."/>
            <person name="Umemura M."/>
            <person name="Ninomiya A."/>
            <person name="Kusuya Y."/>
            <person name="Urayama S."/>
            <person name="Shimizu M."/>
            <person name="Watanabe A."/>
            <person name="Kamei K."/>
            <person name="Yaguchi T."/>
            <person name="Hagiwara D."/>
        </authorList>
    </citation>
    <scope>NUCLEOTIDE SEQUENCE [LARGE SCALE GENOMIC DNA]</scope>
    <source>
        <strain evidence="2 3">IFM 55266</strain>
    </source>
</reference>
<comment type="caution">
    <text evidence="2">The sequence shown here is derived from an EMBL/GenBank/DDBJ whole genome shotgun (WGS) entry which is preliminary data.</text>
</comment>
<dbReference type="Proteomes" id="UP001043456">
    <property type="component" value="Unassembled WGS sequence"/>
</dbReference>
<feature type="compositionally biased region" description="Basic and acidic residues" evidence="1">
    <location>
        <begin position="179"/>
        <end position="195"/>
    </location>
</feature>
<name>A0A9P3BRL2_9EURO</name>
<accession>A0A9P3BRL2</accession>
<proteinExistence type="predicted"/>
<dbReference type="AlphaFoldDB" id="A0A9P3BRL2"/>
<evidence type="ECO:0000256" key="1">
    <source>
        <dbReference type="SAM" id="MobiDB-lite"/>
    </source>
</evidence>
<protein>
    <submittedName>
        <fullName evidence="2">Uncharacterized protein</fullName>
    </submittedName>
</protein>